<comment type="similarity">
    <text evidence="2">Belongs to the mitochondrial carrier (TC 2.A.29) family.</text>
</comment>
<dbReference type="InterPro" id="IPR023395">
    <property type="entry name" value="MCP_dom_sf"/>
</dbReference>
<dbReference type="GeneTree" id="ENSGT00940000162050"/>
<accession>A0A5F9C6T6</accession>
<proteinExistence type="inferred from homology"/>
<evidence type="ECO:0000256" key="7">
    <source>
        <dbReference type="ARBA" id="ARBA00023136"/>
    </source>
</evidence>
<reference evidence="10" key="3">
    <citation type="submission" date="2025-09" db="UniProtKB">
        <authorList>
            <consortium name="Ensembl"/>
        </authorList>
    </citation>
    <scope>IDENTIFICATION</scope>
    <source>
        <strain evidence="10">Thorbecke</strain>
    </source>
</reference>
<evidence type="ECO:0000256" key="2">
    <source>
        <dbReference type="ARBA" id="ARBA00006375"/>
    </source>
</evidence>
<dbReference type="GO" id="GO:0015183">
    <property type="term" value="F:L-aspartate transmembrane transporter activity"/>
    <property type="evidence" value="ECO:0007669"/>
    <property type="project" value="TreeGrafter"/>
</dbReference>
<reference evidence="10" key="2">
    <citation type="submission" date="2025-08" db="UniProtKB">
        <authorList>
            <consortium name="Ensembl"/>
        </authorList>
    </citation>
    <scope>IDENTIFICATION</scope>
    <source>
        <strain evidence="10">Thorbecke</strain>
    </source>
</reference>
<name>A0A5F9C6T6_RABIT</name>
<protein>
    <recommendedName>
        <fullName evidence="12">Solute carrier family 25 member 18</fullName>
    </recommendedName>
</protein>
<dbReference type="InterPro" id="IPR051028">
    <property type="entry name" value="Mito_Solute_Carrier"/>
</dbReference>
<evidence type="ECO:0000256" key="8">
    <source>
        <dbReference type="PROSITE-ProRule" id="PRU00282"/>
    </source>
</evidence>
<dbReference type="GO" id="GO:0005313">
    <property type="term" value="F:L-glutamate transmembrane transporter activity"/>
    <property type="evidence" value="ECO:0007669"/>
    <property type="project" value="TreeGrafter"/>
</dbReference>
<dbReference type="STRING" id="9986.ENSOCUP00000029557"/>
<evidence type="ECO:0008006" key="12">
    <source>
        <dbReference type="Google" id="ProtNLM"/>
    </source>
</evidence>
<evidence type="ECO:0000313" key="10">
    <source>
        <dbReference type="Ensembl" id="ENSOCUP00000029557.1"/>
    </source>
</evidence>
<evidence type="ECO:0000256" key="9">
    <source>
        <dbReference type="SAM" id="Phobius"/>
    </source>
</evidence>
<keyword evidence="4" id="KW-0999">Mitochondrion inner membrane</keyword>
<dbReference type="PANTHER" id="PTHR45678">
    <property type="entry name" value="MITOCHONDRIAL 2-OXODICARBOXYLATE CARRIER 1-RELATED"/>
    <property type="match status" value="1"/>
</dbReference>
<dbReference type="PROSITE" id="PS50920">
    <property type="entry name" value="SOLCAR"/>
    <property type="match status" value="1"/>
</dbReference>
<dbReference type="GO" id="GO:0005743">
    <property type="term" value="C:mitochondrial inner membrane"/>
    <property type="evidence" value="ECO:0007669"/>
    <property type="project" value="UniProtKB-SubCell"/>
</dbReference>
<dbReference type="SUPFAM" id="SSF103506">
    <property type="entry name" value="Mitochondrial carrier"/>
    <property type="match status" value="1"/>
</dbReference>
<dbReference type="PANTHER" id="PTHR45678:SF11">
    <property type="entry name" value="MITOCHONDRIAL GLUTAMATE CARRIER 2"/>
    <property type="match status" value="1"/>
</dbReference>
<evidence type="ECO:0000256" key="6">
    <source>
        <dbReference type="ARBA" id="ARBA00023128"/>
    </source>
</evidence>
<dbReference type="GO" id="GO:0043490">
    <property type="term" value="P:malate-aspartate shuttle"/>
    <property type="evidence" value="ECO:0007669"/>
    <property type="project" value="TreeGrafter"/>
</dbReference>
<dbReference type="Gene3D" id="1.50.40.10">
    <property type="entry name" value="Mitochondrial carrier domain"/>
    <property type="match status" value="1"/>
</dbReference>
<feature type="transmembrane region" description="Helical" evidence="9">
    <location>
        <begin position="16"/>
        <end position="35"/>
    </location>
</feature>
<evidence type="ECO:0000256" key="3">
    <source>
        <dbReference type="ARBA" id="ARBA00022692"/>
    </source>
</evidence>
<keyword evidence="6" id="KW-0496">Mitochondrion</keyword>
<keyword evidence="3 8" id="KW-0812">Transmembrane</keyword>
<sequence length="308" mass="33312">PASCRGPGEEGRISSFPKTLGCVAGLVGMTCLFLIDLAKCVRRCQAGRAGVVTSGMAFTSQLGFSLPGAAVNLTLVTLEKAIKLTTNDFLCHMLMEYGMQENLKTEMLAACGAGVCQVVVMCPMEMFKIQRASAEFGLQARLLQVLHHGLGVQPKCLSATLIAWKLLHTQDLAGLHKDLGTTLLRDVPFSIIYFPLFANLNSLRFSELAGKVSFAHSFMSGCVAGSIVAVAVTPLDGEYVAEAGIRHLGSKAEDIRPIFTPRKFWIQKGPSAFLKGIGCWMPVIALFFWIAQGVYLMGIGERILKCFE</sequence>
<dbReference type="Ensembl" id="ENSOCUT00000046087.1">
    <property type="protein sequence ID" value="ENSOCUP00000029557.1"/>
    <property type="gene ID" value="ENSOCUG00000036885.1"/>
</dbReference>
<keyword evidence="5 9" id="KW-1133">Transmembrane helix</keyword>
<evidence type="ECO:0000256" key="4">
    <source>
        <dbReference type="ARBA" id="ARBA00022792"/>
    </source>
</evidence>
<keyword evidence="11" id="KW-1185">Reference proteome</keyword>
<keyword evidence="7 8" id="KW-0472">Membrane</keyword>
<evidence type="ECO:0000256" key="5">
    <source>
        <dbReference type="ARBA" id="ARBA00022989"/>
    </source>
</evidence>
<dbReference type="AlphaFoldDB" id="A0A5F9C6T6"/>
<evidence type="ECO:0000313" key="11">
    <source>
        <dbReference type="Proteomes" id="UP000001811"/>
    </source>
</evidence>
<dbReference type="InParanoid" id="A0A5F9C6T6"/>
<organism evidence="10 11">
    <name type="scientific">Oryctolagus cuniculus</name>
    <name type="common">Rabbit</name>
    <dbReference type="NCBI Taxonomy" id="9986"/>
    <lineage>
        <taxon>Eukaryota</taxon>
        <taxon>Metazoa</taxon>
        <taxon>Chordata</taxon>
        <taxon>Craniata</taxon>
        <taxon>Vertebrata</taxon>
        <taxon>Euteleostomi</taxon>
        <taxon>Mammalia</taxon>
        <taxon>Eutheria</taxon>
        <taxon>Euarchontoglires</taxon>
        <taxon>Glires</taxon>
        <taxon>Lagomorpha</taxon>
        <taxon>Leporidae</taxon>
        <taxon>Oryctolagus</taxon>
    </lineage>
</organism>
<feature type="transmembrane region" description="Helical" evidence="9">
    <location>
        <begin position="272"/>
        <end position="291"/>
    </location>
</feature>
<comment type="subcellular location">
    <subcellularLocation>
        <location evidence="1">Mitochondrion inner membrane</location>
        <topology evidence="1">Multi-pass membrane protein</topology>
    </subcellularLocation>
</comment>
<dbReference type="Proteomes" id="UP000001811">
    <property type="component" value="Unplaced"/>
</dbReference>
<reference evidence="10 11" key="1">
    <citation type="journal article" date="2011" name="Nature">
        <title>A high-resolution map of human evolutionary constraint using 29 mammals.</title>
        <authorList>
            <person name="Lindblad-Toh K."/>
            <person name="Garber M."/>
            <person name="Zuk O."/>
            <person name="Lin M.F."/>
            <person name="Parker B.J."/>
            <person name="Washietl S."/>
            <person name="Kheradpour P."/>
            <person name="Ernst J."/>
            <person name="Jordan G."/>
            <person name="Mauceli E."/>
            <person name="Ward L.D."/>
            <person name="Lowe C.B."/>
            <person name="Holloway A.K."/>
            <person name="Clamp M."/>
            <person name="Gnerre S."/>
            <person name="Alfoldi J."/>
            <person name="Beal K."/>
            <person name="Chang J."/>
            <person name="Clawson H."/>
            <person name="Cuff J."/>
            <person name="Di Palma F."/>
            <person name="Fitzgerald S."/>
            <person name="Flicek P."/>
            <person name="Guttman M."/>
            <person name="Hubisz M.J."/>
            <person name="Jaffe D.B."/>
            <person name="Jungreis I."/>
            <person name="Kent W.J."/>
            <person name="Kostka D."/>
            <person name="Lara M."/>
            <person name="Martins A.L."/>
            <person name="Massingham T."/>
            <person name="Moltke I."/>
            <person name="Raney B.J."/>
            <person name="Rasmussen M.D."/>
            <person name="Robinson J."/>
            <person name="Stark A."/>
            <person name="Vilella A.J."/>
            <person name="Wen J."/>
            <person name="Xie X."/>
            <person name="Zody M.C."/>
            <person name="Baldwin J."/>
            <person name="Bloom T."/>
            <person name="Chin C.W."/>
            <person name="Heiman D."/>
            <person name="Nicol R."/>
            <person name="Nusbaum C."/>
            <person name="Young S."/>
            <person name="Wilkinson J."/>
            <person name="Worley K.C."/>
            <person name="Kovar C.L."/>
            <person name="Muzny D.M."/>
            <person name="Gibbs R.A."/>
            <person name="Cree A."/>
            <person name="Dihn H.H."/>
            <person name="Fowler G."/>
            <person name="Jhangiani S."/>
            <person name="Joshi V."/>
            <person name="Lee S."/>
            <person name="Lewis L.R."/>
            <person name="Nazareth L.V."/>
            <person name="Okwuonu G."/>
            <person name="Santibanez J."/>
            <person name="Warren W.C."/>
            <person name="Mardis E.R."/>
            <person name="Weinstock G.M."/>
            <person name="Wilson R.K."/>
            <person name="Delehaunty K."/>
            <person name="Dooling D."/>
            <person name="Fronik C."/>
            <person name="Fulton L."/>
            <person name="Fulton B."/>
            <person name="Graves T."/>
            <person name="Minx P."/>
            <person name="Sodergren E."/>
            <person name="Birney E."/>
            <person name="Margulies E.H."/>
            <person name="Herrero J."/>
            <person name="Green E.D."/>
            <person name="Haussler D."/>
            <person name="Siepel A."/>
            <person name="Goldman N."/>
            <person name="Pollard K.S."/>
            <person name="Pedersen J.S."/>
            <person name="Lander E.S."/>
            <person name="Kellis M."/>
        </authorList>
    </citation>
    <scope>NUCLEOTIDE SEQUENCE [LARGE SCALE GENOMIC DNA]</scope>
    <source>
        <strain evidence="11">Thorbecke</strain>
    </source>
</reference>
<dbReference type="Bgee" id="ENSOCUG00000036885">
    <property type="expression patterns" value="Expressed in adult mammalian kidney and 15 other cell types or tissues"/>
</dbReference>
<feature type="repeat" description="Solcar" evidence="8">
    <location>
        <begin position="101"/>
        <end position="203"/>
    </location>
</feature>
<dbReference type="InterPro" id="IPR018108">
    <property type="entry name" value="MCP_transmembrane"/>
</dbReference>
<evidence type="ECO:0000256" key="1">
    <source>
        <dbReference type="ARBA" id="ARBA00004448"/>
    </source>
</evidence>